<evidence type="ECO:0000256" key="2">
    <source>
        <dbReference type="SAM" id="Phobius"/>
    </source>
</evidence>
<keyword evidence="2" id="KW-0472">Membrane</keyword>
<dbReference type="EMBL" id="RXFQ01000049">
    <property type="protein sequence ID" value="RSZ24188.1"/>
    <property type="molecule type" value="Genomic_DNA"/>
</dbReference>
<name>A0ABX9ZWH3_9BURK</name>
<keyword evidence="2" id="KW-0812">Transmembrane</keyword>
<evidence type="ECO:0008006" key="5">
    <source>
        <dbReference type="Google" id="ProtNLM"/>
    </source>
</evidence>
<feature type="transmembrane region" description="Helical" evidence="2">
    <location>
        <begin position="106"/>
        <end position="126"/>
    </location>
</feature>
<accession>A0ABX9ZWH3</accession>
<feature type="transmembrane region" description="Helical" evidence="2">
    <location>
        <begin position="51"/>
        <end position="74"/>
    </location>
</feature>
<comment type="caution">
    <text evidence="3">The sequence shown here is derived from an EMBL/GenBank/DDBJ whole genome shotgun (WGS) entry which is preliminary data.</text>
</comment>
<sequence>MRCPRCHAEQRFSDFVSVCPACGTDSRSATAAPRLGDRATGDKAGQSSGNWLNFVVAGPLLAAGGALLFASIVIGRNGGALTGIPAALLLGLGAFAALAKSPAARLVSTIFGLGGLACLAYVYSLLDGVF</sequence>
<evidence type="ECO:0000313" key="4">
    <source>
        <dbReference type="Proteomes" id="UP000271137"/>
    </source>
</evidence>
<keyword evidence="4" id="KW-1185">Reference proteome</keyword>
<feature type="transmembrane region" description="Helical" evidence="2">
    <location>
        <begin position="80"/>
        <end position="99"/>
    </location>
</feature>
<organism evidence="3 4">
    <name type="scientific">Variovorax beijingensis</name>
    <dbReference type="NCBI Taxonomy" id="2496117"/>
    <lineage>
        <taxon>Bacteria</taxon>
        <taxon>Pseudomonadati</taxon>
        <taxon>Pseudomonadota</taxon>
        <taxon>Betaproteobacteria</taxon>
        <taxon>Burkholderiales</taxon>
        <taxon>Comamonadaceae</taxon>
        <taxon>Variovorax</taxon>
    </lineage>
</organism>
<reference evidence="3 4" key="1">
    <citation type="submission" date="2018-12" db="EMBL/GenBank/DDBJ databases">
        <title>The genome sequences of strain 502.</title>
        <authorList>
            <person name="Gao J."/>
            <person name="Sun J."/>
        </authorList>
    </citation>
    <scope>NUCLEOTIDE SEQUENCE [LARGE SCALE GENOMIC DNA]</scope>
    <source>
        <strain evidence="3 4">502</strain>
    </source>
</reference>
<keyword evidence="2" id="KW-1133">Transmembrane helix</keyword>
<gene>
    <name evidence="3" type="ORF">EJO66_32105</name>
</gene>
<dbReference type="RefSeq" id="WP_125967238.1">
    <property type="nucleotide sequence ID" value="NZ_RXFQ01000049.1"/>
</dbReference>
<evidence type="ECO:0000313" key="3">
    <source>
        <dbReference type="EMBL" id="RSZ24188.1"/>
    </source>
</evidence>
<feature type="region of interest" description="Disordered" evidence="1">
    <location>
        <begin position="24"/>
        <end position="45"/>
    </location>
</feature>
<protein>
    <recommendedName>
        <fullName evidence="5">Zinc ribbon domain-containing protein</fullName>
    </recommendedName>
</protein>
<proteinExistence type="predicted"/>
<evidence type="ECO:0000256" key="1">
    <source>
        <dbReference type="SAM" id="MobiDB-lite"/>
    </source>
</evidence>
<dbReference type="Proteomes" id="UP000271137">
    <property type="component" value="Unassembled WGS sequence"/>
</dbReference>